<keyword evidence="3" id="KW-0479">Metal-binding</keyword>
<dbReference type="AlphaFoldDB" id="A0A1H3FFR4"/>
<evidence type="ECO:0000313" key="8">
    <source>
        <dbReference type="EMBL" id="SDX89607.1"/>
    </source>
</evidence>
<feature type="domain" description="Sulfatase N-terminal" evidence="7">
    <location>
        <begin position="35"/>
        <end position="396"/>
    </location>
</feature>
<evidence type="ECO:0000256" key="6">
    <source>
        <dbReference type="ARBA" id="ARBA00022837"/>
    </source>
</evidence>
<name>A0A1H3FFR4_9FLAO</name>
<sequence length="521" mass="59218">MKSNFIKKIVVLTIGILTVVPNFAQSKRKKKGKKPNVLVIYTDDHRFTGVHALGGMAVKTPNMDALAHDGISFTNAYLMGSFSGATCVPSRAMLHTGRQLFSLKEQGRHIPTTDTTMGEAFQQAGYNSHIVGKWHQGNPSLNRSFDTGDNIMGRSAYLTDHFRMPYWDFNKNSNYTRDEAFLLIYDKDGNRKRRGLTKDDKRGPTATEAFGPHTSEVFAEKASKYIQQADKKKPFFMYLAFHAPHDPRQAPKEYIDMYPVKDINLPPSYLEQHPFDNGDMVLRDEALAAWPRTLNVAKEQLASYYAIITHLDAQIGKVIKTLKETGVYENTIIVLAGDSGLAVGNHGLMGKQSVYNEDGIHVPFIISGNLVEDKGRRIDALTYIHDIFPTVCDLAKIEKPTSIEGKSLLPIINNEIKQVRNSMYFAYKQFQRAYRKGDFKLIEYVRADGKHRKTGEFVAGSRVTQLFNIVKDPWETTDLSFFPEYKEKVAEMRKEMKENAIKLGDDKDKIDAVDFDFWDYY</sequence>
<evidence type="ECO:0000256" key="1">
    <source>
        <dbReference type="ARBA" id="ARBA00001913"/>
    </source>
</evidence>
<dbReference type="SUPFAM" id="SSF53649">
    <property type="entry name" value="Alkaline phosphatase-like"/>
    <property type="match status" value="1"/>
</dbReference>
<keyword evidence="6" id="KW-0106">Calcium</keyword>
<reference evidence="8 9" key="1">
    <citation type="submission" date="2016-10" db="EMBL/GenBank/DDBJ databases">
        <authorList>
            <person name="de Groot N.N."/>
        </authorList>
    </citation>
    <scope>NUCLEOTIDE SEQUENCE [LARGE SCALE GENOMIC DNA]</scope>
    <source>
        <strain evidence="8 9">DSM 24956</strain>
    </source>
</reference>
<proteinExistence type="inferred from homology"/>
<dbReference type="EMBL" id="FNNJ01000011">
    <property type="protein sequence ID" value="SDX89607.1"/>
    <property type="molecule type" value="Genomic_DNA"/>
</dbReference>
<evidence type="ECO:0000256" key="2">
    <source>
        <dbReference type="ARBA" id="ARBA00008779"/>
    </source>
</evidence>
<organism evidence="8 9">
    <name type="scientific">Lutibacter oricola</name>
    <dbReference type="NCBI Taxonomy" id="762486"/>
    <lineage>
        <taxon>Bacteria</taxon>
        <taxon>Pseudomonadati</taxon>
        <taxon>Bacteroidota</taxon>
        <taxon>Flavobacteriia</taxon>
        <taxon>Flavobacteriales</taxon>
        <taxon>Flavobacteriaceae</taxon>
        <taxon>Lutibacter</taxon>
    </lineage>
</organism>
<comment type="similarity">
    <text evidence="2">Belongs to the sulfatase family.</text>
</comment>
<accession>A0A1H3FFR4</accession>
<dbReference type="PANTHER" id="PTHR42693:SF42">
    <property type="entry name" value="ARYLSULFATASE G"/>
    <property type="match status" value="1"/>
</dbReference>
<keyword evidence="4" id="KW-0732">Signal</keyword>
<dbReference type="InterPro" id="IPR000917">
    <property type="entry name" value="Sulfatase_N"/>
</dbReference>
<comment type="cofactor">
    <cofactor evidence="1">
        <name>Ca(2+)</name>
        <dbReference type="ChEBI" id="CHEBI:29108"/>
    </cofactor>
</comment>
<gene>
    <name evidence="8" type="ORF">SAMN05444411_11131</name>
</gene>
<keyword evidence="9" id="KW-1185">Reference proteome</keyword>
<evidence type="ECO:0000256" key="4">
    <source>
        <dbReference type="ARBA" id="ARBA00022729"/>
    </source>
</evidence>
<evidence type="ECO:0000313" key="9">
    <source>
        <dbReference type="Proteomes" id="UP000199595"/>
    </source>
</evidence>
<protein>
    <submittedName>
        <fullName evidence="8">Arylsulfatase A</fullName>
    </submittedName>
</protein>
<keyword evidence="5" id="KW-0378">Hydrolase</keyword>
<dbReference type="STRING" id="762486.SAMN05444411_11131"/>
<dbReference type="InterPro" id="IPR050738">
    <property type="entry name" value="Sulfatase"/>
</dbReference>
<dbReference type="GO" id="GO:0046872">
    <property type="term" value="F:metal ion binding"/>
    <property type="evidence" value="ECO:0007669"/>
    <property type="project" value="UniProtKB-KW"/>
</dbReference>
<dbReference type="PANTHER" id="PTHR42693">
    <property type="entry name" value="ARYLSULFATASE FAMILY MEMBER"/>
    <property type="match status" value="1"/>
</dbReference>
<dbReference type="OrthoDB" id="9815108at2"/>
<dbReference type="GO" id="GO:0004065">
    <property type="term" value="F:arylsulfatase activity"/>
    <property type="evidence" value="ECO:0007669"/>
    <property type="project" value="TreeGrafter"/>
</dbReference>
<dbReference type="Proteomes" id="UP000199595">
    <property type="component" value="Unassembled WGS sequence"/>
</dbReference>
<evidence type="ECO:0000256" key="3">
    <source>
        <dbReference type="ARBA" id="ARBA00022723"/>
    </source>
</evidence>
<dbReference type="Gene3D" id="3.40.720.10">
    <property type="entry name" value="Alkaline Phosphatase, subunit A"/>
    <property type="match status" value="1"/>
</dbReference>
<dbReference type="RefSeq" id="WP_090125581.1">
    <property type="nucleotide sequence ID" value="NZ_FNNJ01000011.1"/>
</dbReference>
<evidence type="ECO:0000256" key="5">
    <source>
        <dbReference type="ARBA" id="ARBA00022801"/>
    </source>
</evidence>
<dbReference type="InterPro" id="IPR024607">
    <property type="entry name" value="Sulfatase_CS"/>
</dbReference>
<dbReference type="PROSITE" id="PS00149">
    <property type="entry name" value="SULFATASE_2"/>
    <property type="match status" value="1"/>
</dbReference>
<dbReference type="Pfam" id="PF00884">
    <property type="entry name" value="Sulfatase"/>
    <property type="match status" value="1"/>
</dbReference>
<dbReference type="InterPro" id="IPR017850">
    <property type="entry name" value="Alkaline_phosphatase_core_sf"/>
</dbReference>
<evidence type="ECO:0000259" key="7">
    <source>
        <dbReference type="Pfam" id="PF00884"/>
    </source>
</evidence>
<dbReference type="CDD" id="cd16155">
    <property type="entry name" value="sulfatase_like"/>
    <property type="match status" value="1"/>
</dbReference>